<dbReference type="Proteomes" id="UP001596223">
    <property type="component" value="Unassembled WGS sequence"/>
</dbReference>
<feature type="transmembrane region" description="Helical" evidence="1">
    <location>
        <begin position="66"/>
        <end position="87"/>
    </location>
</feature>
<evidence type="ECO:0000313" key="3">
    <source>
        <dbReference type="Proteomes" id="UP001596223"/>
    </source>
</evidence>
<name>A0ABW1JK56_9NOCA</name>
<feature type="transmembrane region" description="Helical" evidence="1">
    <location>
        <begin position="113"/>
        <end position="133"/>
    </location>
</feature>
<feature type="transmembrane region" description="Helical" evidence="1">
    <location>
        <begin position="39"/>
        <end position="60"/>
    </location>
</feature>
<reference evidence="3" key="1">
    <citation type="journal article" date="2019" name="Int. J. Syst. Evol. Microbiol.">
        <title>The Global Catalogue of Microorganisms (GCM) 10K type strain sequencing project: providing services to taxonomists for standard genome sequencing and annotation.</title>
        <authorList>
            <consortium name="The Broad Institute Genomics Platform"/>
            <consortium name="The Broad Institute Genome Sequencing Center for Infectious Disease"/>
            <person name="Wu L."/>
            <person name="Ma J."/>
        </authorList>
    </citation>
    <scope>NUCLEOTIDE SEQUENCE [LARGE SCALE GENOMIC DNA]</scope>
    <source>
        <strain evidence="3">CCUG 36956</strain>
    </source>
</reference>
<feature type="transmembrane region" description="Helical" evidence="1">
    <location>
        <begin position="145"/>
        <end position="169"/>
    </location>
</feature>
<keyword evidence="1" id="KW-1133">Transmembrane helix</keyword>
<evidence type="ECO:0000256" key="1">
    <source>
        <dbReference type="SAM" id="Phobius"/>
    </source>
</evidence>
<sequence>MTSTLNDRYRDYRVRRWLAQEQRTATMLLSWRTPPRRRILVIAVTFALTVMAVAGVLSALDLRTAATVATLVAVVVFLPGWTVLRIVSGSVDSAPEQALDETRLVERDRARSTGLAITQSLTMAPLAYLIFAGTFAPDADAYRTAYAGGLMMLATILAGGCAPAMIMAWKRPSTPA</sequence>
<keyword evidence="1" id="KW-0472">Membrane</keyword>
<keyword evidence="1" id="KW-0812">Transmembrane</keyword>
<proteinExistence type="predicted"/>
<organism evidence="2 3">
    <name type="scientific">Nocardia lasii</name>
    <dbReference type="NCBI Taxonomy" id="1616107"/>
    <lineage>
        <taxon>Bacteria</taxon>
        <taxon>Bacillati</taxon>
        <taxon>Actinomycetota</taxon>
        <taxon>Actinomycetes</taxon>
        <taxon>Mycobacteriales</taxon>
        <taxon>Nocardiaceae</taxon>
        <taxon>Nocardia</taxon>
    </lineage>
</organism>
<dbReference type="RefSeq" id="WP_378598557.1">
    <property type="nucleotide sequence ID" value="NZ_JBHSQN010000001.1"/>
</dbReference>
<keyword evidence="3" id="KW-1185">Reference proteome</keyword>
<protein>
    <submittedName>
        <fullName evidence="2">Uncharacterized protein</fullName>
    </submittedName>
</protein>
<accession>A0ABW1JK56</accession>
<comment type="caution">
    <text evidence="2">The sequence shown here is derived from an EMBL/GenBank/DDBJ whole genome shotgun (WGS) entry which is preliminary data.</text>
</comment>
<gene>
    <name evidence="2" type="ORF">ACFP3H_01930</name>
</gene>
<dbReference type="EMBL" id="JBHSQN010000001">
    <property type="protein sequence ID" value="MFC6009801.1"/>
    <property type="molecule type" value="Genomic_DNA"/>
</dbReference>
<evidence type="ECO:0000313" key="2">
    <source>
        <dbReference type="EMBL" id="MFC6009801.1"/>
    </source>
</evidence>